<evidence type="ECO:0000256" key="1">
    <source>
        <dbReference type="SAM" id="MobiDB-lite"/>
    </source>
</evidence>
<dbReference type="EMBL" id="PNHF01000020">
    <property type="protein sequence ID" value="PMC61806.1"/>
    <property type="molecule type" value="Genomic_DNA"/>
</dbReference>
<comment type="caution">
    <text evidence="3">The sequence shown here is derived from an EMBL/GenBank/DDBJ whole genome shotgun (WGS) entry which is preliminary data.</text>
</comment>
<protein>
    <submittedName>
        <fullName evidence="3">Uncharacterized protein</fullName>
    </submittedName>
</protein>
<dbReference type="Proteomes" id="UP000235363">
    <property type="component" value="Unassembled WGS sequence"/>
</dbReference>
<organism evidence="3 4">
    <name type="scientific">Corynebacterium xerosis</name>
    <dbReference type="NCBI Taxonomy" id="1725"/>
    <lineage>
        <taxon>Bacteria</taxon>
        <taxon>Bacillati</taxon>
        <taxon>Actinomycetota</taxon>
        <taxon>Actinomycetes</taxon>
        <taxon>Mycobacteriales</taxon>
        <taxon>Corynebacteriaceae</taxon>
        <taxon>Corynebacterium</taxon>
    </lineage>
</organism>
<reference evidence="3 4" key="1">
    <citation type="submission" date="2017-09" db="EMBL/GenBank/DDBJ databases">
        <title>Bacterial strain isolated from the female urinary microbiota.</title>
        <authorList>
            <person name="Thomas-White K."/>
            <person name="Kumar N."/>
            <person name="Forster S."/>
            <person name="Putonti C."/>
            <person name="Lawley T."/>
            <person name="Wolfe A.J."/>
        </authorList>
    </citation>
    <scope>NUCLEOTIDE SEQUENCE [LARGE SCALE GENOMIC DNA]</scope>
    <source>
        <strain evidence="3 4">UMB0908</strain>
    </source>
</reference>
<evidence type="ECO:0000313" key="3">
    <source>
        <dbReference type="EMBL" id="PMC61806.1"/>
    </source>
</evidence>
<evidence type="ECO:0000256" key="2">
    <source>
        <dbReference type="SAM" id="SignalP"/>
    </source>
</evidence>
<feature type="signal peptide" evidence="2">
    <location>
        <begin position="1"/>
        <end position="24"/>
    </location>
</feature>
<keyword evidence="2" id="KW-0732">Signal</keyword>
<gene>
    <name evidence="3" type="ORF">CJ204_08810</name>
</gene>
<evidence type="ECO:0000313" key="4">
    <source>
        <dbReference type="Proteomes" id="UP000235363"/>
    </source>
</evidence>
<dbReference type="AlphaFoldDB" id="A0A2N6SXQ4"/>
<accession>A0A2N6SXQ4</accession>
<feature type="region of interest" description="Disordered" evidence="1">
    <location>
        <begin position="29"/>
        <end position="59"/>
    </location>
</feature>
<dbReference type="RefSeq" id="WP_102213539.1">
    <property type="nucleotide sequence ID" value="NZ_PNHF01000020.1"/>
</dbReference>
<proteinExistence type="predicted"/>
<feature type="chain" id="PRO_5039626910" evidence="2">
    <location>
        <begin position="25"/>
        <end position="139"/>
    </location>
</feature>
<name>A0A2N6SXQ4_9CORY</name>
<sequence>MNVTTQVRRSSIASTLAAAALVMAACTTEEASPETSESKDAGSIELGVTPDEPLTIDESGTARYTVDWTAKAGPDEECRLVLTVTAPDDQVINSVPAAGCDSSMEMTLVDSAGSLQAGAYRIELERDDERAEATVTVEK</sequence>